<dbReference type="RefSeq" id="WP_130980161.1">
    <property type="nucleotide sequence ID" value="NZ_SISG01000001.1"/>
</dbReference>
<gene>
    <name evidence="3" type="ORF">EYE40_00795</name>
</gene>
<dbReference type="Pfam" id="PF00149">
    <property type="entry name" value="Metallophos"/>
    <property type="match status" value="1"/>
</dbReference>
<dbReference type="InterPro" id="IPR051918">
    <property type="entry name" value="STPP_CPPED1"/>
</dbReference>
<evidence type="ECO:0000313" key="4">
    <source>
        <dbReference type="Proteomes" id="UP000294194"/>
    </source>
</evidence>
<dbReference type="InterPro" id="IPR029052">
    <property type="entry name" value="Metallo-depent_PP-like"/>
</dbReference>
<name>A0A4Q9GV43_9MICO</name>
<reference evidence="4" key="1">
    <citation type="submission" date="2019-02" db="EMBL/GenBank/DDBJ databases">
        <title>Glaciihabitans arcticus sp. nov., a psychrotolerant bacterium isolated from polar soil.</title>
        <authorList>
            <person name="Dahal R.H."/>
        </authorList>
    </citation>
    <scope>NUCLEOTIDE SEQUENCE [LARGE SCALE GENOMIC DNA]</scope>
    <source>
        <strain evidence="4">RP-3-7</strain>
    </source>
</reference>
<evidence type="ECO:0000313" key="3">
    <source>
        <dbReference type="EMBL" id="TBN56050.1"/>
    </source>
</evidence>
<dbReference type="PROSITE" id="PS51841">
    <property type="entry name" value="LTD"/>
    <property type="match status" value="3"/>
</dbReference>
<feature type="domain" description="LTD" evidence="2">
    <location>
        <begin position="18"/>
        <end position="139"/>
    </location>
</feature>
<organism evidence="3 4">
    <name type="scientific">Glaciihabitans arcticus</name>
    <dbReference type="NCBI Taxonomy" id="2668039"/>
    <lineage>
        <taxon>Bacteria</taxon>
        <taxon>Bacillati</taxon>
        <taxon>Actinomycetota</taxon>
        <taxon>Actinomycetes</taxon>
        <taxon>Micrococcales</taxon>
        <taxon>Microbacteriaceae</taxon>
        <taxon>Glaciihabitans</taxon>
    </lineage>
</organism>
<dbReference type="Proteomes" id="UP000294194">
    <property type="component" value="Unassembled WGS sequence"/>
</dbReference>
<dbReference type="InterPro" id="IPR036415">
    <property type="entry name" value="Lamin_tail_dom_sf"/>
</dbReference>
<dbReference type="GO" id="GO:0016787">
    <property type="term" value="F:hydrolase activity"/>
    <property type="evidence" value="ECO:0007669"/>
    <property type="project" value="InterPro"/>
</dbReference>
<sequence>MIRTALVALLVGTTVLSGGPPAQATGGGGHGTVLINEIANGGQRSDSDSFFELRNWGDDAVDLTGWSVYRCSAMGLRANTGRTEGELAGVILKPGEIFTFSKVGMAGDQHTTQPFSSEGVGLWLENPEGERVDAVAVYPNEPWQTQTECTFGRNLPNSLDFSLGESWQRVAATGDQAADFVKAPATIAGRNATRGQPRASSNVVISELTGAGPDGPNDDFVELQNTGTVDENISGWQLFRCTAEGRLRENTRQLVVENGTVLRPGERWVAASQSYRGRVDATYRTPLANIEFGVLLRTSDDRLVDRVSVATQADSACQDGDDKLPAVLDAVAGESHQRTADGFIIAPRTPGRANATIANSILARHLRYPATRGVALSEIGTDPAPAGQLPGMRQRNFIELSNFGATRVDIGGWTLRRCELTGSRSPDLQATVPAGTVLEPGKTWLAARAGTDEAGNADATYDTALNFLGAGIWVEDARGIRVDSAGIYAANEMDSSNVTDSPCTKGVALTTYGVDRMLGETFQRTAFTGDDATDFVAAKSTPGSAALVEAAEPITAAQPLEIEGATVRPVSVAEQKPLPATDGAARVIEAWAGASDGPLVKRTGPGERRLDASKPVDAIDDGWLSPYQRLVIDATKLRMGSSVVWRGSSVARNELQLSVWDWSASTWRLLDAGSGAGLSLGGVLGSGDIRAQRVTLLVQDGPRIEATLLDGRDGALAAPEDYDFAISHLTDTQYLSESYPEVYAGVVGWIAQNADDRKIAFATHTGDLVQNWVDPDQNEVRARREFETASKMQAVLDAARVPNSVLPGNHDNKRGVDDSLFNEYFGPERYAGTEWYGGSIAPDDNSANFSTFERGGARFLMLSLPYAYGEREIAWAEQVVTSHPGHNVVISTHEHVTPKTEFEKAHRSSTSRWVSRGQELWDRVIAPNRNVTVVLSGHFHGIGSLVTENAGDIEGHTVVELLADYQEFRTHTGERATGFQRLLQLDLDAGTIAVDTFSVRLAANASHEYDYKQFVADNGTPLSASNARPWRIIESGLQGRYSATDDEFQARVTFQHPKRVHTAALEVGAVAAASSR</sequence>
<dbReference type="InterPro" id="IPR001322">
    <property type="entry name" value="Lamin_tail_dom"/>
</dbReference>
<dbReference type="AlphaFoldDB" id="A0A4Q9GV43"/>
<proteinExistence type="predicted"/>
<dbReference type="EMBL" id="SISG01000001">
    <property type="protein sequence ID" value="TBN56050.1"/>
    <property type="molecule type" value="Genomic_DNA"/>
</dbReference>
<dbReference type="PANTHER" id="PTHR43143:SF5">
    <property type="entry name" value="SECRETED PROTEIN"/>
    <property type="match status" value="1"/>
</dbReference>
<keyword evidence="4" id="KW-1185">Reference proteome</keyword>
<protein>
    <recommendedName>
        <fullName evidence="2">LTD domain-containing protein</fullName>
    </recommendedName>
</protein>
<feature type="chain" id="PRO_5020898800" description="LTD domain-containing protein" evidence="1">
    <location>
        <begin position="25"/>
        <end position="1076"/>
    </location>
</feature>
<feature type="domain" description="LTD" evidence="2">
    <location>
        <begin position="191"/>
        <end position="340"/>
    </location>
</feature>
<evidence type="ECO:0000256" key="1">
    <source>
        <dbReference type="SAM" id="SignalP"/>
    </source>
</evidence>
<evidence type="ECO:0000259" key="2">
    <source>
        <dbReference type="PROSITE" id="PS51841"/>
    </source>
</evidence>
<dbReference type="Gene3D" id="3.60.21.10">
    <property type="match status" value="1"/>
</dbReference>
<dbReference type="SUPFAM" id="SSF74853">
    <property type="entry name" value="Lamin A/C globular tail domain"/>
    <property type="match status" value="3"/>
</dbReference>
<dbReference type="InterPro" id="IPR004843">
    <property type="entry name" value="Calcineurin-like_PHP"/>
</dbReference>
<accession>A0A4Q9GV43</accession>
<feature type="signal peptide" evidence="1">
    <location>
        <begin position="1"/>
        <end position="24"/>
    </location>
</feature>
<dbReference type="Gene3D" id="2.60.40.1260">
    <property type="entry name" value="Lamin Tail domain"/>
    <property type="match status" value="2"/>
</dbReference>
<feature type="domain" description="LTD" evidence="2">
    <location>
        <begin position="366"/>
        <end position="500"/>
    </location>
</feature>
<keyword evidence="1" id="KW-0732">Signal</keyword>
<dbReference type="SUPFAM" id="SSF56300">
    <property type="entry name" value="Metallo-dependent phosphatases"/>
    <property type="match status" value="1"/>
</dbReference>
<dbReference type="Pfam" id="PF00932">
    <property type="entry name" value="LTD"/>
    <property type="match status" value="2"/>
</dbReference>
<dbReference type="PANTHER" id="PTHR43143">
    <property type="entry name" value="METALLOPHOSPHOESTERASE, CALCINEURIN SUPERFAMILY"/>
    <property type="match status" value="1"/>
</dbReference>
<comment type="caution">
    <text evidence="3">The sequence shown here is derived from an EMBL/GenBank/DDBJ whole genome shotgun (WGS) entry which is preliminary data.</text>
</comment>